<keyword evidence="2" id="KW-0261">Viral envelope protein</keyword>
<accession>A0A0B4UL49</accession>
<dbReference type="Proteomes" id="UP000202427">
    <property type="component" value="Segment"/>
</dbReference>
<organism evidence="2 3">
    <name type="scientific">Condylorrhiza vestigialis mutiple nucleopolyhedrovirus</name>
    <dbReference type="NCBI Taxonomy" id="1592576"/>
    <lineage>
        <taxon>Viruses</taxon>
        <taxon>Viruses incertae sedis</taxon>
        <taxon>Naldaviricetes</taxon>
        <taxon>Lefavirales</taxon>
        <taxon>Baculoviridae</taxon>
        <taxon>Alphabaculovirus</taxon>
        <taxon>Alphabaculovirus covestigialis</taxon>
    </lineage>
</organism>
<name>A0A0B4UL49_9ABAC</name>
<dbReference type="EMBL" id="KJ631623">
    <property type="protein sequence ID" value="AJD09232.1"/>
    <property type="molecule type" value="Genomic_DNA"/>
</dbReference>
<dbReference type="GO" id="GO:0019031">
    <property type="term" value="C:viral envelope"/>
    <property type="evidence" value="ECO:0007669"/>
    <property type="project" value="UniProtKB-KW"/>
</dbReference>
<feature type="region of interest" description="Disordered" evidence="1">
    <location>
        <begin position="1"/>
        <end position="37"/>
    </location>
</feature>
<dbReference type="KEGG" id="vg:23301705"/>
<reference evidence="2 3" key="1">
    <citation type="journal article" date="2009" name="J. Invertebr. Pathol.">
        <title>Identification of a new nucleopolyhedrovirus from naturally-infected Condylorrhiza vestigialis (Guenee) (Lepidoptera: Crambidae) larvae on poplar plantations in South Brazil.</title>
        <authorList>
            <person name="Castro M.E."/>
            <person name="Ribeiro Z.M."/>
            <person name="Santos A.C."/>
            <person name="Souza M.L."/>
            <person name="Machado E.B."/>
            <person name="Sousa N.J."/>
            <person name="Moscardi F."/>
        </authorList>
    </citation>
    <scope>NUCLEOTIDE SEQUENCE [LARGE SCALE GENOMIC DNA]</scope>
</reference>
<evidence type="ECO:0000313" key="2">
    <source>
        <dbReference type="EMBL" id="AJD09232.1"/>
    </source>
</evidence>
<dbReference type="Pfam" id="PF04700">
    <property type="entry name" value="Baculo_gp41"/>
    <property type="match status" value="1"/>
</dbReference>
<gene>
    <name evidence="2" type="primary">ORF-67</name>
</gene>
<proteinExistence type="predicted"/>
<dbReference type="GeneID" id="23301705"/>
<dbReference type="GO" id="GO:0005198">
    <property type="term" value="F:structural molecule activity"/>
    <property type="evidence" value="ECO:0007669"/>
    <property type="project" value="InterPro"/>
</dbReference>
<sequence>MNERDGFYLNASQTPPRHPFAPTTSTTVISSQSGNYPTTMSTMVQRTDRGSANSLVKTKEDATGESIWYNKCTDYVHKIIRYYRCNDMSELTPLMIHFINTIRDMCIDSNPVSVNIIKRVQTDEEIVRHLIGLQKELRQNSVAESIDSDSNIFQPSFVLNSLPAYAQKFYNGGADTLGKDALNEAAKQLSLAVQYMVSEAVTCSIPIPLPFDQQLANNYVTLLLKRATLPDNVQEAVKSRSFVHINMINDLINSVIDDLFAGGGNYYYYVLNEKNRARVVGLKENVGFLAPLSASADIFNYMSQLATRHGKRPDMFENAAFLTSAANAINSPAAHLTQSACQKSLSQLAAQCETLTRFIFMIIKQTDADKLLNPPRSRAL</sequence>
<protein>
    <submittedName>
        <fullName evidence="2">Occlusion-derived virus envelope glycoprotein</fullName>
    </submittedName>
</protein>
<dbReference type="InterPro" id="IPR006790">
    <property type="entry name" value="Baculovirus_Gp41"/>
</dbReference>
<keyword evidence="2" id="KW-0946">Virion</keyword>
<dbReference type="OrthoDB" id="3665at10239"/>
<evidence type="ECO:0000256" key="1">
    <source>
        <dbReference type="SAM" id="MobiDB-lite"/>
    </source>
</evidence>
<feature type="compositionally biased region" description="Polar residues" evidence="1">
    <location>
        <begin position="22"/>
        <end position="37"/>
    </location>
</feature>
<evidence type="ECO:0000313" key="3">
    <source>
        <dbReference type="Proteomes" id="UP000202427"/>
    </source>
</evidence>
<dbReference type="RefSeq" id="YP_009118550.1">
    <property type="nucleotide sequence ID" value="NC_026430.1"/>
</dbReference>
<keyword evidence="3" id="KW-1185">Reference proteome</keyword>